<keyword evidence="2" id="KW-0175">Coiled coil</keyword>
<dbReference type="GO" id="GO:0015562">
    <property type="term" value="F:efflux transmembrane transporter activity"/>
    <property type="evidence" value="ECO:0007669"/>
    <property type="project" value="TreeGrafter"/>
</dbReference>
<dbReference type="Proteomes" id="UP001321450">
    <property type="component" value="Chromosome"/>
</dbReference>
<dbReference type="Gene3D" id="2.40.50.100">
    <property type="match status" value="1"/>
</dbReference>
<dbReference type="InterPro" id="IPR058647">
    <property type="entry name" value="BSH_CzcB-like"/>
</dbReference>
<dbReference type="PANTHER" id="PTHR30469">
    <property type="entry name" value="MULTIDRUG RESISTANCE PROTEIN MDTA"/>
    <property type="match status" value="1"/>
</dbReference>
<evidence type="ECO:0000256" key="1">
    <source>
        <dbReference type="ARBA" id="ARBA00009477"/>
    </source>
</evidence>
<name>A0AAU9C0Q0_9GAMM</name>
<feature type="compositionally biased region" description="Pro residues" evidence="3">
    <location>
        <begin position="380"/>
        <end position="390"/>
    </location>
</feature>
<dbReference type="AlphaFoldDB" id="A0AAU9C0Q0"/>
<sequence>MKLTSKLVWGPLAFLGLVLLLAWVQGAFATKVPPGNTARPGKTVSGPMATVAQTTLPRRLRWPGTVSADTVARIAPKIPGRIVEIGVDIGSKVERGQLLARLDDSEIRARLKAAQAALAAAQAQAQRAAADARRIRNLFRQQAATQRDLDAAVAAERTAKAQVEQARQQIQAIRSQLKETRLYAPFAGSVIERLADPGDMGMPGQPILVLQNPNRLEVHTHVPESCAVYLHPGAGVRIEIPGRRMQLMATVTEMAAAADPFTHTIEVKAALPTGQAILPGAFAWVGQTCGEETVLLLPRQAVRRVGQLEEVDLVRDGRVQTRLVRTGRHIDGQVEILSGLKAGDRVQLPEEDGGNGERGLRGRDAAVKPPGRDSRRPRESFPPSPPRRGS</sequence>
<gene>
    <name evidence="6" type="ORF">MIN45_P1861</name>
</gene>
<evidence type="ECO:0000313" key="6">
    <source>
        <dbReference type="EMBL" id="BCX89488.1"/>
    </source>
</evidence>
<dbReference type="Gene3D" id="1.10.287.470">
    <property type="entry name" value="Helix hairpin bin"/>
    <property type="match status" value="1"/>
</dbReference>
<feature type="coiled-coil region" evidence="2">
    <location>
        <begin position="111"/>
        <end position="183"/>
    </location>
</feature>
<feature type="domain" description="Multidrug resistance protein MdtA-like C-terminal permuted SH3" evidence="4">
    <location>
        <begin position="294"/>
        <end position="346"/>
    </location>
</feature>
<dbReference type="Pfam" id="PF25967">
    <property type="entry name" value="RND-MFP_C"/>
    <property type="match status" value="1"/>
</dbReference>
<feature type="region of interest" description="Disordered" evidence="3">
    <location>
        <begin position="345"/>
        <end position="390"/>
    </location>
</feature>
<dbReference type="Gene3D" id="2.40.420.20">
    <property type="match status" value="1"/>
</dbReference>
<evidence type="ECO:0000256" key="3">
    <source>
        <dbReference type="SAM" id="MobiDB-lite"/>
    </source>
</evidence>
<keyword evidence="7" id="KW-1185">Reference proteome</keyword>
<protein>
    <submittedName>
        <fullName evidence="6">Membrane fusion protein, multidrug efflux system</fullName>
    </submittedName>
</protein>
<comment type="similarity">
    <text evidence="1">Belongs to the membrane fusion protein (MFP) (TC 8.A.1) family.</text>
</comment>
<dbReference type="EMBL" id="AP024718">
    <property type="protein sequence ID" value="BCX89488.1"/>
    <property type="molecule type" value="Genomic_DNA"/>
</dbReference>
<evidence type="ECO:0000313" key="7">
    <source>
        <dbReference type="Proteomes" id="UP001321450"/>
    </source>
</evidence>
<dbReference type="SUPFAM" id="SSF111369">
    <property type="entry name" value="HlyD-like secretion proteins"/>
    <property type="match status" value="1"/>
</dbReference>
<dbReference type="GO" id="GO:1990281">
    <property type="term" value="C:efflux pump complex"/>
    <property type="evidence" value="ECO:0007669"/>
    <property type="project" value="TreeGrafter"/>
</dbReference>
<dbReference type="RefSeq" id="WP_286291839.1">
    <property type="nucleotide sequence ID" value="NZ_AP024718.1"/>
</dbReference>
<dbReference type="InterPro" id="IPR058627">
    <property type="entry name" value="MdtA-like_C"/>
</dbReference>
<dbReference type="Pfam" id="PF25973">
    <property type="entry name" value="BSH_CzcB"/>
    <property type="match status" value="1"/>
</dbReference>
<dbReference type="Gene3D" id="2.40.30.170">
    <property type="match status" value="1"/>
</dbReference>
<proteinExistence type="inferred from homology"/>
<evidence type="ECO:0000256" key="2">
    <source>
        <dbReference type="SAM" id="Coils"/>
    </source>
</evidence>
<feature type="domain" description="CzcB-like barrel-sandwich hybrid" evidence="5">
    <location>
        <begin position="71"/>
        <end position="199"/>
    </location>
</feature>
<accession>A0AAU9C0Q0</accession>
<reference evidence="7" key="1">
    <citation type="journal article" date="2024" name="Int. J. Syst. Evol. Microbiol.">
        <title>Methylomarinovum tepidoasis sp. nov., a moderately thermophilic methanotroph of the family Methylothermaceae isolated from a deep-sea hydrothermal field.</title>
        <authorList>
            <person name="Hirayama H."/>
            <person name="Takaki Y."/>
            <person name="Abe M."/>
            <person name="Miyazaki M."/>
            <person name="Uematsu K."/>
            <person name="Matsui Y."/>
            <person name="Takai K."/>
        </authorList>
    </citation>
    <scope>NUCLEOTIDE SEQUENCE [LARGE SCALE GENOMIC DNA]</scope>
    <source>
        <strain evidence="7">IN45</strain>
    </source>
</reference>
<dbReference type="NCBIfam" id="TIGR01730">
    <property type="entry name" value="RND_mfp"/>
    <property type="match status" value="1"/>
</dbReference>
<evidence type="ECO:0000259" key="4">
    <source>
        <dbReference type="Pfam" id="PF25967"/>
    </source>
</evidence>
<organism evidence="6 7">
    <name type="scientific">Methylomarinovum tepidoasis</name>
    <dbReference type="NCBI Taxonomy" id="2840183"/>
    <lineage>
        <taxon>Bacteria</taxon>
        <taxon>Pseudomonadati</taxon>
        <taxon>Pseudomonadota</taxon>
        <taxon>Gammaproteobacteria</taxon>
        <taxon>Methylococcales</taxon>
        <taxon>Methylothermaceae</taxon>
        <taxon>Methylomarinovum</taxon>
    </lineage>
</organism>
<feature type="compositionally biased region" description="Basic and acidic residues" evidence="3">
    <location>
        <begin position="358"/>
        <end position="379"/>
    </location>
</feature>
<evidence type="ECO:0000259" key="5">
    <source>
        <dbReference type="Pfam" id="PF25973"/>
    </source>
</evidence>
<dbReference type="KEGG" id="meiy:MIN45_P1861"/>
<dbReference type="PANTHER" id="PTHR30469:SF15">
    <property type="entry name" value="HLYD FAMILY OF SECRETION PROTEINS"/>
    <property type="match status" value="1"/>
</dbReference>
<dbReference type="InterPro" id="IPR006143">
    <property type="entry name" value="RND_pump_MFP"/>
</dbReference>